<dbReference type="Gene3D" id="1.25.10.10">
    <property type="entry name" value="Leucine-rich Repeat Variant"/>
    <property type="match status" value="1"/>
</dbReference>
<gene>
    <name evidence="2" type="ORF">METZ01_LOCUS326082</name>
</gene>
<feature type="non-terminal residue" evidence="2">
    <location>
        <position position="343"/>
    </location>
</feature>
<evidence type="ECO:0000259" key="1">
    <source>
        <dbReference type="Pfam" id="PF23500"/>
    </source>
</evidence>
<dbReference type="InterPro" id="IPR055557">
    <property type="entry name" value="DUF7133"/>
</dbReference>
<name>A0A382PKN4_9ZZZZ</name>
<evidence type="ECO:0000313" key="2">
    <source>
        <dbReference type="EMBL" id="SVC73228.1"/>
    </source>
</evidence>
<accession>A0A382PKN4</accession>
<dbReference type="EMBL" id="UINC01107677">
    <property type="protein sequence ID" value="SVC73228.1"/>
    <property type="molecule type" value="Genomic_DNA"/>
</dbReference>
<dbReference type="Pfam" id="PF23500">
    <property type="entry name" value="DUF7133"/>
    <property type="match status" value="1"/>
</dbReference>
<dbReference type="Pfam" id="PF13646">
    <property type="entry name" value="HEAT_2"/>
    <property type="match status" value="1"/>
</dbReference>
<proteinExistence type="predicted"/>
<dbReference type="AlphaFoldDB" id="A0A382PKN4"/>
<dbReference type="InterPro" id="IPR011989">
    <property type="entry name" value="ARM-like"/>
</dbReference>
<feature type="non-terminal residue" evidence="2">
    <location>
        <position position="1"/>
    </location>
</feature>
<dbReference type="SUPFAM" id="SSF48371">
    <property type="entry name" value="ARM repeat"/>
    <property type="match status" value="1"/>
</dbReference>
<sequence length="343" mass="39898">GQEFVDFSSWPKEMQGGYVKVRYKPTNRVEFHKWEKTEFGYDEKYVGDIIFSSNLSFIPVDLRYGPRGAMYVCDWYNPIKGHAQYSLRDERRDRKSGRIWRIMPKGAKLATPPKIADEPLPKLLDILKRPEYRYRYWAKRELRERDPQAVKAALDNWVGKLNSNDARYRHHQMEAVWMYRNIESKNTKLLAELLDCEKPEARASATHQLRYWHSSFKDGDARLRKAANDKDPIVRMEAAIATSYVGTPKAMDALADTTKHPHGGHLAYGMRSALGASTMLPHWQFNHHLTMHNAPLRKFISGFAKGAKIETDVNHSAKDAQFDQRKNLKVVRITTVKERMLYD</sequence>
<protein>
    <recommendedName>
        <fullName evidence="1">DUF7133 domain-containing protein</fullName>
    </recommendedName>
</protein>
<reference evidence="2" key="1">
    <citation type="submission" date="2018-05" db="EMBL/GenBank/DDBJ databases">
        <authorList>
            <person name="Lanie J.A."/>
            <person name="Ng W.-L."/>
            <person name="Kazmierczak K.M."/>
            <person name="Andrzejewski T.M."/>
            <person name="Davidsen T.M."/>
            <person name="Wayne K.J."/>
            <person name="Tettelin H."/>
            <person name="Glass J.I."/>
            <person name="Rusch D."/>
            <person name="Podicherti R."/>
            <person name="Tsui H.-C.T."/>
            <person name="Winkler M.E."/>
        </authorList>
    </citation>
    <scope>NUCLEOTIDE SEQUENCE</scope>
</reference>
<feature type="domain" description="DUF7133" evidence="1">
    <location>
        <begin position="46"/>
        <end position="105"/>
    </location>
</feature>
<organism evidence="2">
    <name type="scientific">marine metagenome</name>
    <dbReference type="NCBI Taxonomy" id="408172"/>
    <lineage>
        <taxon>unclassified sequences</taxon>
        <taxon>metagenomes</taxon>
        <taxon>ecological metagenomes</taxon>
    </lineage>
</organism>
<dbReference type="InterPro" id="IPR016024">
    <property type="entry name" value="ARM-type_fold"/>
</dbReference>